<dbReference type="GeneTree" id="ENSGT00390000013726"/>
<dbReference type="PANTHER" id="PTHR16026">
    <property type="entry name" value="CARTILAGE ACIDIC PROTEIN 1"/>
    <property type="match status" value="1"/>
</dbReference>
<evidence type="ECO:0000313" key="5">
    <source>
        <dbReference type="Proteomes" id="UP000472277"/>
    </source>
</evidence>
<accession>A0A674A510</accession>
<organism evidence="4 5">
    <name type="scientific">Salmo trutta</name>
    <name type="common">Brown trout</name>
    <dbReference type="NCBI Taxonomy" id="8032"/>
    <lineage>
        <taxon>Eukaryota</taxon>
        <taxon>Metazoa</taxon>
        <taxon>Chordata</taxon>
        <taxon>Craniata</taxon>
        <taxon>Vertebrata</taxon>
        <taxon>Euteleostomi</taxon>
        <taxon>Actinopterygii</taxon>
        <taxon>Neopterygii</taxon>
        <taxon>Teleostei</taxon>
        <taxon>Protacanthopterygii</taxon>
        <taxon>Salmoniformes</taxon>
        <taxon>Salmonidae</taxon>
        <taxon>Salmoninae</taxon>
        <taxon>Salmo</taxon>
    </lineage>
</organism>
<reference evidence="4" key="2">
    <citation type="submission" date="2025-09" db="UniProtKB">
        <authorList>
            <consortium name="Ensembl"/>
        </authorList>
    </citation>
    <scope>IDENTIFICATION</scope>
</reference>
<keyword evidence="5" id="KW-1185">Reference proteome</keyword>
<dbReference type="AlphaFoldDB" id="A0A674A510"/>
<evidence type="ECO:0000256" key="2">
    <source>
        <dbReference type="SAM" id="SignalP"/>
    </source>
</evidence>
<feature type="domain" description="ASPIC/UnbV" evidence="3">
    <location>
        <begin position="437"/>
        <end position="491"/>
    </location>
</feature>
<feature type="chain" id="PRO_5025401851" evidence="2">
    <location>
        <begin position="24"/>
        <end position="538"/>
    </location>
</feature>
<keyword evidence="1 2" id="KW-0732">Signal</keyword>
<feature type="signal peptide" evidence="2">
    <location>
        <begin position="1"/>
        <end position="23"/>
    </location>
</feature>
<name>A0A674A510_SALTR</name>
<dbReference type="PANTHER" id="PTHR16026:SF1">
    <property type="entry name" value="CARTILAGE ACIDIC PROTEIN 1A ISOFORM X1"/>
    <property type="match status" value="1"/>
</dbReference>
<evidence type="ECO:0000313" key="4">
    <source>
        <dbReference type="Ensembl" id="ENSSTUP00000054140.1"/>
    </source>
</evidence>
<evidence type="ECO:0000256" key="1">
    <source>
        <dbReference type="ARBA" id="ARBA00022729"/>
    </source>
</evidence>
<dbReference type="InterPro" id="IPR027039">
    <property type="entry name" value="Crtac1"/>
</dbReference>
<gene>
    <name evidence="4" type="primary">CRTAC1</name>
    <name evidence="4" type="synonym">LOC115181679</name>
</gene>
<dbReference type="Pfam" id="PF13517">
    <property type="entry name" value="FG-GAP_3"/>
    <property type="match status" value="1"/>
</dbReference>
<dbReference type="SUPFAM" id="SSF69318">
    <property type="entry name" value="Integrin alpha N-terminal domain"/>
    <property type="match status" value="1"/>
</dbReference>
<dbReference type="InterPro" id="IPR011519">
    <property type="entry name" value="UnbV_ASPIC"/>
</dbReference>
<dbReference type="Pfam" id="PF07593">
    <property type="entry name" value="UnbV_ASPIC"/>
    <property type="match status" value="1"/>
</dbReference>
<dbReference type="GO" id="GO:0007413">
    <property type="term" value="P:axonal fasciculation"/>
    <property type="evidence" value="ECO:0007669"/>
    <property type="project" value="TreeGrafter"/>
</dbReference>
<dbReference type="Proteomes" id="UP000472277">
    <property type="component" value="Unassembled WGS sequence"/>
</dbReference>
<sequence>MLRWWAGLPLLLPLLVLCGRGLAQSSEPMFRSVTETVLPPDNQHNPTQLNYGMAVTDVDGDGDLEVVVAGYNGPNLVLKYDRGQQRLVNIAVDDRSSPFYALRDPLGNAIGVTACDVDGDGREEIYFLNTNNAYSGRATYSDKLFKFRNGHFEDLLGDDINVRRGVANRMAGRSVACVDRKGTGRYAVYVANYASGNVGPHALIEMDEAASDLAKGIIALSDVAAQAGVNKYTGGRGVVVGPILSQSSSDVFCDNENGPNFLFRNNGDGTFTDMAEQAGVSRVGVSRVGVSRVGVSRVGVSRVGVSCDNSDDIASGSFSSPSPVRTVIAADFDNDQELDIFFNNIAYRGHAPNRLFRVARRAGADPQIEELNVGEAAEPQGRGTGATVTDFDGDGQLDLLVAHGESASQPISVFKVTQGSSNHWLRVIPRTRFGSFARGARVTAYTNQSGALMRIIDGGSGYLCEMEPVAHFGLGKDEVTVVEVYWPDGRSVARPLQPGDMNSVMEIGYPKEGEESMLTPDTQCGEGFFVKNGRCAGM</sequence>
<proteinExistence type="predicted"/>
<protein>
    <submittedName>
        <fullName evidence="4">Cartilage acidic protein 1a</fullName>
    </submittedName>
</protein>
<dbReference type="InterPro" id="IPR028994">
    <property type="entry name" value="Integrin_alpha_N"/>
</dbReference>
<dbReference type="InterPro" id="IPR013517">
    <property type="entry name" value="FG-GAP"/>
</dbReference>
<dbReference type="Ensembl" id="ENSSTUT00000056620.1">
    <property type="protein sequence ID" value="ENSSTUP00000054140.1"/>
    <property type="gene ID" value="ENSSTUG00000022644.1"/>
</dbReference>
<evidence type="ECO:0000259" key="3">
    <source>
        <dbReference type="Pfam" id="PF07593"/>
    </source>
</evidence>
<reference evidence="4" key="1">
    <citation type="submission" date="2025-08" db="UniProtKB">
        <authorList>
            <consortium name="Ensembl"/>
        </authorList>
    </citation>
    <scope>IDENTIFICATION</scope>
</reference>